<dbReference type="eggNOG" id="COG1396">
    <property type="taxonomic scope" value="Bacteria"/>
</dbReference>
<protein>
    <submittedName>
        <fullName evidence="1">Transcriptional regulator</fullName>
    </submittedName>
</protein>
<dbReference type="InParanoid" id="F5YAT0"/>
<reference evidence="2" key="1">
    <citation type="submission" date="2009-12" db="EMBL/GenBank/DDBJ databases">
        <title>Complete sequence of Treponema azotonutricium strain ZAS-9.</title>
        <authorList>
            <person name="Tetu S.G."/>
            <person name="Matson E."/>
            <person name="Ren Q."/>
            <person name="Seshadri R."/>
            <person name="Elbourne L."/>
            <person name="Hassan K.A."/>
            <person name="Durkin A."/>
            <person name="Radune D."/>
            <person name="Mohamoud Y."/>
            <person name="Shay R."/>
            <person name="Jin S."/>
            <person name="Zhang X."/>
            <person name="Lucey K."/>
            <person name="Ballor N.R."/>
            <person name="Ottesen E."/>
            <person name="Rosenthal R."/>
            <person name="Allen A."/>
            <person name="Leadbetter J.R."/>
            <person name="Paulsen I.T."/>
        </authorList>
    </citation>
    <scope>NUCLEOTIDE SEQUENCE [LARGE SCALE GENOMIC DNA]</scope>
    <source>
        <strain evidence="2">ATCC BAA-888 / DSM 13862 / ZAS-9</strain>
    </source>
</reference>
<evidence type="ECO:0000313" key="1">
    <source>
        <dbReference type="EMBL" id="AEF82775.1"/>
    </source>
</evidence>
<dbReference type="Proteomes" id="UP000009222">
    <property type="component" value="Chromosome"/>
</dbReference>
<sequence>MISSIEEGQREVKDRLISLVCFVFGANEHWIKTGKGTMFDTPKNERLERIIYHFNNLDENSQDFVLQHLDLLIKYREKEGIK</sequence>
<name>F5YAT0_LEAAZ</name>
<evidence type="ECO:0000313" key="2">
    <source>
        <dbReference type="Proteomes" id="UP000009222"/>
    </source>
</evidence>
<proteinExistence type="predicted"/>
<dbReference type="STRING" id="545695.TREAZ_1924"/>
<dbReference type="HOGENOM" id="CLU_2557265_0_0_12"/>
<accession>F5YAT0</accession>
<gene>
    <name evidence="1" type="ordered locus">TREAZ_1924</name>
</gene>
<dbReference type="RefSeq" id="WP_015710112.1">
    <property type="nucleotide sequence ID" value="NC_015577.1"/>
</dbReference>
<keyword evidence="2" id="KW-1185">Reference proteome</keyword>
<organism evidence="1 2">
    <name type="scientific">Leadbettera azotonutricia (strain ATCC BAA-888 / DSM 13862 / ZAS-9)</name>
    <name type="common">Treponema azotonutricium</name>
    <dbReference type="NCBI Taxonomy" id="545695"/>
    <lineage>
        <taxon>Bacteria</taxon>
        <taxon>Pseudomonadati</taxon>
        <taxon>Spirochaetota</taxon>
        <taxon>Spirochaetia</taxon>
        <taxon>Spirochaetales</taxon>
        <taxon>Breznakiellaceae</taxon>
        <taxon>Leadbettera</taxon>
    </lineage>
</organism>
<dbReference type="AlphaFoldDB" id="F5YAT0"/>
<dbReference type="KEGG" id="taz:TREAZ_1924"/>
<dbReference type="EMBL" id="CP001841">
    <property type="protein sequence ID" value="AEF82775.1"/>
    <property type="molecule type" value="Genomic_DNA"/>
</dbReference>
<reference evidence="1 2" key="2">
    <citation type="journal article" date="2011" name="ISME J.">
        <title>RNA-seq reveals cooperative metabolic interactions between two termite-gut spirochete species in co-culture.</title>
        <authorList>
            <person name="Rosenthal A.Z."/>
            <person name="Matson E.G."/>
            <person name="Eldar A."/>
            <person name="Leadbetter J.R."/>
        </authorList>
    </citation>
    <scope>NUCLEOTIDE SEQUENCE [LARGE SCALE GENOMIC DNA]</scope>
    <source>
        <strain evidence="2">ATCC BAA-888 / DSM 13862 / ZAS-9</strain>
    </source>
</reference>